<accession>A0A5B7EGX8</accession>
<feature type="compositionally biased region" description="Basic and acidic residues" evidence="1">
    <location>
        <begin position="16"/>
        <end position="25"/>
    </location>
</feature>
<gene>
    <name evidence="2" type="ORF">E2C01_025966</name>
</gene>
<name>A0A5B7EGX8_PORTR</name>
<sequence>MNRTAGDEGQAGGRQGRVDGQEHTKTSSVPRIDSERGVSLPGRSAGWEERHTPLGPRRAWKHRGRLTEAVRG</sequence>
<feature type="region of interest" description="Disordered" evidence="1">
    <location>
        <begin position="1"/>
        <end position="72"/>
    </location>
</feature>
<dbReference type="EMBL" id="VSRR010002667">
    <property type="protein sequence ID" value="MPC32645.1"/>
    <property type="molecule type" value="Genomic_DNA"/>
</dbReference>
<proteinExistence type="predicted"/>
<evidence type="ECO:0000256" key="1">
    <source>
        <dbReference type="SAM" id="MobiDB-lite"/>
    </source>
</evidence>
<organism evidence="2 3">
    <name type="scientific">Portunus trituberculatus</name>
    <name type="common">Swimming crab</name>
    <name type="synonym">Neptunus trituberculatus</name>
    <dbReference type="NCBI Taxonomy" id="210409"/>
    <lineage>
        <taxon>Eukaryota</taxon>
        <taxon>Metazoa</taxon>
        <taxon>Ecdysozoa</taxon>
        <taxon>Arthropoda</taxon>
        <taxon>Crustacea</taxon>
        <taxon>Multicrustacea</taxon>
        <taxon>Malacostraca</taxon>
        <taxon>Eumalacostraca</taxon>
        <taxon>Eucarida</taxon>
        <taxon>Decapoda</taxon>
        <taxon>Pleocyemata</taxon>
        <taxon>Brachyura</taxon>
        <taxon>Eubrachyura</taxon>
        <taxon>Portunoidea</taxon>
        <taxon>Portunidae</taxon>
        <taxon>Portuninae</taxon>
        <taxon>Portunus</taxon>
    </lineage>
</organism>
<comment type="caution">
    <text evidence="2">The sequence shown here is derived from an EMBL/GenBank/DDBJ whole genome shotgun (WGS) entry which is preliminary data.</text>
</comment>
<dbReference type="AlphaFoldDB" id="A0A5B7EGX8"/>
<evidence type="ECO:0000313" key="2">
    <source>
        <dbReference type="EMBL" id="MPC32645.1"/>
    </source>
</evidence>
<dbReference type="Proteomes" id="UP000324222">
    <property type="component" value="Unassembled WGS sequence"/>
</dbReference>
<protein>
    <submittedName>
        <fullName evidence="2">Uncharacterized protein</fullName>
    </submittedName>
</protein>
<keyword evidence="3" id="KW-1185">Reference proteome</keyword>
<reference evidence="2 3" key="1">
    <citation type="submission" date="2019-05" db="EMBL/GenBank/DDBJ databases">
        <title>Another draft genome of Portunus trituberculatus and its Hox gene families provides insights of decapod evolution.</title>
        <authorList>
            <person name="Jeong J.-H."/>
            <person name="Song I."/>
            <person name="Kim S."/>
            <person name="Choi T."/>
            <person name="Kim D."/>
            <person name="Ryu S."/>
            <person name="Kim W."/>
        </authorList>
    </citation>
    <scope>NUCLEOTIDE SEQUENCE [LARGE SCALE GENOMIC DNA]</scope>
    <source>
        <tissue evidence="2">Muscle</tissue>
    </source>
</reference>
<evidence type="ECO:0000313" key="3">
    <source>
        <dbReference type="Proteomes" id="UP000324222"/>
    </source>
</evidence>